<name>A0ABW2YE87_9GAMM</name>
<organism evidence="3 4">
    <name type="scientific">Lysobacter brunescens</name>
    <dbReference type="NCBI Taxonomy" id="262323"/>
    <lineage>
        <taxon>Bacteria</taxon>
        <taxon>Pseudomonadati</taxon>
        <taxon>Pseudomonadota</taxon>
        <taxon>Gammaproteobacteria</taxon>
        <taxon>Lysobacterales</taxon>
        <taxon>Lysobacteraceae</taxon>
        <taxon>Lysobacter</taxon>
    </lineage>
</organism>
<feature type="domain" description="DUF2147" evidence="2">
    <location>
        <begin position="27"/>
        <end position="145"/>
    </location>
</feature>
<dbReference type="Proteomes" id="UP001597110">
    <property type="component" value="Unassembled WGS sequence"/>
</dbReference>
<dbReference type="InterPro" id="IPR019223">
    <property type="entry name" value="DUF2147"/>
</dbReference>
<feature type="chain" id="PRO_5045497158" evidence="1">
    <location>
        <begin position="21"/>
        <end position="146"/>
    </location>
</feature>
<dbReference type="RefSeq" id="WP_386825080.1">
    <property type="nucleotide sequence ID" value="NZ_JBHTIF010000003.1"/>
</dbReference>
<evidence type="ECO:0000313" key="4">
    <source>
        <dbReference type="Proteomes" id="UP001597110"/>
    </source>
</evidence>
<keyword evidence="4" id="KW-1185">Reference proteome</keyword>
<dbReference type="Pfam" id="PF09917">
    <property type="entry name" value="DUF2147"/>
    <property type="match status" value="1"/>
</dbReference>
<comment type="caution">
    <text evidence="3">The sequence shown here is derived from an EMBL/GenBank/DDBJ whole genome shotgun (WGS) entry which is preliminary data.</text>
</comment>
<gene>
    <name evidence="3" type="ORF">ACFQ0E_14765</name>
</gene>
<accession>A0ABW2YE87</accession>
<evidence type="ECO:0000256" key="1">
    <source>
        <dbReference type="SAM" id="SignalP"/>
    </source>
</evidence>
<dbReference type="PANTHER" id="PTHR36919">
    <property type="entry name" value="BLR1215 PROTEIN"/>
    <property type="match status" value="1"/>
</dbReference>
<proteinExistence type="predicted"/>
<evidence type="ECO:0000313" key="3">
    <source>
        <dbReference type="EMBL" id="MFD0726857.1"/>
    </source>
</evidence>
<sequence length="146" mass="15752">MRIAPAAALLTCLLPIAAWAQQASPVGRWRSIDDATGKPKAVIEIQEAGNGTLTARIVQVLDTKDGPNPLCTACEGKRRNQPIVGMHIAWGLKPQGKAWGGGRILDPENGKEYSVKMTPIAAGRKLEVRGFIGMALLGRTQVWMRE</sequence>
<dbReference type="PANTHER" id="PTHR36919:SF3">
    <property type="entry name" value="BLL5882 PROTEIN"/>
    <property type="match status" value="1"/>
</dbReference>
<keyword evidence="1" id="KW-0732">Signal</keyword>
<reference evidence="4" key="1">
    <citation type="journal article" date="2019" name="Int. J. Syst. Evol. Microbiol.">
        <title>The Global Catalogue of Microorganisms (GCM) 10K type strain sequencing project: providing services to taxonomists for standard genome sequencing and annotation.</title>
        <authorList>
            <consortium name="The Broad Institute Genomics Platform"/>
            <consortium name="The Broad Institute Genome Sequencing Center for Infectious Disease"/>
            <person name="Wu L."/>
            <person name="Ma J."/>
        </authorList>
    </citation>
    <scope>NUCLEOTIDE SEQUENCE [LARGE SCALE GENOMIC DNA]</scope>
    <source>
        <strain evidence="4">CCUG 55585</strain>
    </source>
</reference>
<dbReference type="Gene3D" id="2.40.128.520">
    <property type="match status" value="1"/>
</dbReference>
<evidence type="ECO:0000259" key="2">
    <source>
        <dbReference type="Pfam" id="PF09917"/>
    </source>
</evidence>
<dbReference type="EMBL" id="JBHTIF010000003">
    <property type="protein sequence ID" value="MFD0726857.1"/>
    <property type="molecule type" value="Genomic_DNA"/>
</dbReference>
<protein>
    <submittedName>
        <fullName evidence="3">DUF2147 domain-containing protein</fullName>
    </submittedName>
</protein>
<feature type="signal peptide" evidence="1">
    <location>
        <begin position="1"/>
        <end position="20"/>
    </location>
</feature>